<dbReference type="EMBL" id="VYUA01000082">
    <property type="protein sequence ID" value="KAB2587647.1"/>
    <property type="molecule type" value="Genomic_DNA"/>
</dbReference>
<comment type="caution">
    <text evidence="5">The sequence shown here is derived from an EMBL/GenBank/DDBJ whole genome shotgun (WGS) entry which is preliminary data.</text>
</comment>
<feature type="compositionally biased region" description="Pro residues" evidence="2">
    <location>
        <begin position="371"/>
        <end position="381"/>
    </location>
</feature>
<dbReference type="PANTHER" id="PTHR43156">
    <property type="entry name" value="STAGE II SPORULATION PROTEIN E-RELATED"/>
    <property type="match status" value="1"/>
</dbReference>
<keyword evidence="6" id="KW-1185">Reference proteome</keyword>
<evidence type="ECO:0000256" key="3">
    <source>
        <dbReference type="SAM" id="Phobius"/>
    </source>
</evidence>
<sequence>MDRLTARWSSARWLPLGLIVVAAIGDALTPIGYTWVPLIAAACVLAGVLMSFRGAAWTGAFALVVTVLLDWRVGIFYGGTGWVEEVTVLLAVLIGLDVHWMLARRDRRLAAAWSVAGALQRAVLPAPPTQVGPLRVAARYEAADAEARIGGDAYAIQDTPFGIRILIGDIRGKGIGAVSITTTLIGAFREAAHHTSSLEELAERLEQSLERDQAQHSHTSHDEEFTTALIAEIDHAGRTLRLLNRGHPAPYLIRSGRVIELLPAEPGLPLGMGDLISQPATTDTFPLVADDILLFVTDGVTEARDASGSFYDPTLLTLPDRRPATPAEVLDRLADAVYRWAGGRRDDDMATLAISLSKSDKPSRADASPSPRSPAHPFTPR</sequence>
<keyword evidence="3" id="KW-1133">Transmembrane helix</keyword>
<dbReference type="SMART" id="SM00331">
    <property type="entry name" value="PP2C_SIG"/>
    <property type="match status" value="1"/>
</dbReference>
<dbReference type="FunFam" id="3.60.40.10:FF:000058">
    <property type="entry name" value="Stage II sporulation protein E"/>
    <property type="match status" value="1"/>
</dbReference>
<keyword evidence="3" id="KW-0472">Membrane</keyword>
<evidence type="ECO:0000256" key="2">
    <source>
        <dbReference type="SAM" id="MobiDB-lite"/>
    </source>
</evidence>
<protein>
    <submittedName>
        <fullName evidence="5">Serine/threonine-protein phosphatase</fullName>
    </submittedName>
</protein>
<feature type="domain" description="PPM-type phosphatase" evidence="4">
    <location>
        <begin position="134"/>
        <end position="356"/>
    </location>
</feature>
<gene>
    <name evidence="5" type="ORF">F5983_36820</name>
</gene>
<feature type="transmembrane region" description="Helical" evidence="3">
    <location>
        <begin position="12"/>
        <end position="29"/>
    </location>
</feature>
<dbReference type="InterPro" id="IPR052016">
    <property type="entry name" value="Bact_Sigma-Reg"/>
</dbReference>
<evidence type="ECO:0000313" key="5">
    <source>
        <dbReference type="EMBL" id="KAB2587647.1"/>
    </source>
</evidence>
<name>A0A5N5EBP1_9ACTN</name>
<dbReference type="RefSeq" id="WP_151514091.1">
    <property type="nucleotide sequence ID" value="NZ_VYUA01000082.1"/>
</dbReference>
<reference evidence="5 6" key="1">
    <citation type="submission" date="2019-09" db="EMBL/GenBank/DDBJ databases">
        <authorList>
            <person name="Liu P."/>
        </authorList>
    </citation>
    <scope>NUCLEOTIDE SEQUENCE [LARGE SCALE GENOMIC DNA]</scope>
    <source>
        <strain evidence="5 6">TRM68085</strain>
    </source>
</reference>
<dbReference type="Pfam" id="PF07228">
    <property type="entry name" value="SpoIIE"/>
    <property type="match status" value="1"/>
</dbReference>
<dbReference type="InterPro" id="IPR036457">
    <property type="entry name" value="PPM-type-like_dom_sf"/>
</dbReference>
<dbReference type="Gene3D" id="3.60.40.10">
    <property type="entry name" value="PPM-type phosphatase domain"/>
    <property type="match status" value="1"/>
</dbReference>
<dbReference type="PANTHER" id="PTHR43156:SF2">
    <property type="entry name" value="STAGE II SPORULATION PROTEIN E"/>
    <property type="match status" value="1"/>
</dbReference>
<keyword evidence="3" id="KW-0812">Transmembrane</keyword>
<accession>A0A5N5EBP1</accession>
<evidence type="ECO:0000313" key="6">
    <source>
        <dbReference type="Proteomes" id="UP000326907"/>
    </source>
</evidence>
<evidence type="ECO:0000259" key="4">
    <source>
        <dbReference type="SMART" id="SM00331"/>
    </source>
</evidence>
<keyword evidence="1" id="KW-0378">Hydrolase</keyword>
<evidence type="ECO:0000256" key="1">
    <source>
        <dbReference type="ARBA" id="ARBA00022801"/>
    </source>
</evidence>
<dbReference type="SUPFAM" id="SSF81606">
    <property type="entry name" value="PP2C-like"/>
    <property type="match status" value="1"/>
</dbReference>
<organism evidence="5 6">
    <name type="scientific">Streptomyces arboris</name>
    <dbReference type="NCBI Taxonomy" id="2600619"/>
    <lineage>
        <taxon>Bacteria</taxon>
        <taxon>Bacillati</taxon>
        <taxon>Actinomycetota</taxon>
        <taxon>Actinomycetes</taxon>
        <taxon>Kitasatosporales</taxon>
        <taxon>Streptomycetaceae</taxon>
        <taxon>Streptomyces</taxon>
    </lineage>
</organism>
<dbReference type="AlphaFoldDB" id="A0A5N5EBP1"/>
<proteinExistence type="predicted"/>
<dbReference type="InterPro" id="IPR001932">
    <property type="entry name" value="PPM-type_phosphatase-like_dom"/>
</dbReference>
<dbReference type="GO" id="GO:0016791">
    <property type="term" value="F:phosphatase activity"/>
    <property type="evidence" value="ECO:0007669"/>
    <property type="project" value="TreeGrafter"/>
</dbReference>
<dbReference type="Proteomes" id="UP000326907">
    <property type="component" value="Unassembled WGS sequence"/>
</dbReference>
<feature type="region of interest" description="Disordered" evidence="2">
    <location>
        <begin position="355"/>
        <end position="381"/>
    </location>
</feature>